<comment type="caution">
    <text evidence="6">The sequence shown here is derived from an EMBL/GenBank/DDBJ whole genome shotgun (WGS) entry which is preliminary data.</text>
</comment>
<evidence type="ECO:0000259" key="5">
    <source>
        <dbReference type="PROSITE" id="PS50937"/>
    </source>
</evidence>
<proteinExistence type="predicted"/>
<dbReference type="SMART" id="SM00422">
    <property type="entry name" value="HTH_MERR"/>
    <property type="match status" value="1"/>
</dbReference>
<keyword evidence="4" id="KW-0804">Transcription</keyword>
<dbReference type="InterPro" id="IPR000551">
    <property type="entry name" value="MerR-type_HTH_dom"/>
</dbReference>
<keyword evidence="1" id="KW-0678">Repressor</keyword>
<dbReference type="Proteomes" id="UP001139474">
    <property type="component" value="Unassembled WGS sequence"/>
</dbReference>
<evidence type="ECO:0000256" key="3">
    <source>
        <dbReference type="ARBA" id="ARBA00023125"/>
    </source>
</evidence>
<dbReference type="Pfam" id="PF13411">
    <property type="entry name" value="MerR_1"/>
    <property type="match status" value="1"/>
</dbReference>
<dbReference type="PROSITE" id="PS50937">
    <property type="entry name" value="HTH_MERR_2"/>
    <property type="match status" value="1"/>
</dbReference>
<dbReference type="InterPro" id="IPR009061">
    <property type="entry name" value="DNA-bd_dom_put_sf"/>
</dbReference>
<gene>
    <name evidence="6" type="ORF">NJR55_08260</name>
</gene>
<dbReference type="PANTHER" id="PTHR30204:SF69">
    <property type="entry name" value="MERR-FAMILY TRANSCRIPTIONAL REGULATOR"/>
    <property type="match status" value="1"/>
</dbReference>
<dbReference type="PANTHER" id="PTHR30204">
    <property type="entry name" value="REDOX-CYCLING DRUG-SENSING TRANSCRIPTIONAL ACTIVATOR SOXR"/>
    <property type="match status" value="1"/>
</dbReference>
<evidence type="ECO:0000256" key="4">
    <source>
        <dbReference type="ARBA" id="ARBA00023163"/>
    </source>
</evidence>
<protein>
    <submittedName>
        <fullName evidence="6">MerR family transcriptional regulator</fullName>
    </submittedName>
</protein>
<dbReference type="Gene3D" id="1.10.1660.10">
    <property type="match status" value="1"/>
</dbReference>
<dbReference type="GO" id="GO:0003700">
    <property type="term" value="F:DNA-binding transcription factor activity"/>
    <property type="evidence" value="ECO:0007669"/>
    <property type="project" value="InterPro"/>
</dbReference>
<evidence type="ECO:0000256" key="2">
    <source>
        <dbReference type="ARBA" id="ARBA00023015"/>
    </source>
</evidence>
<dbReference type="PROSITE" id="PS00552">
    <property type="entry name" value="HTH_MERR_1"/>
    <property type="match status" value="1"/>
</dbReference>
<evidence type="ECO:0000313" key="6">
    <source>
        <dbReference type="EMBL" id="MCP1339588.1"/>
    </source>
</evidence>
<keyword evidence="3" id="KW-0238">DNA-binding</keyword>
<feature type="domain" description="HTH merR-type" evidence="5">
    <location>
        <begin position="9"/>
        <end position="78"/>
    </location>
</feature>
<dbReference type="SUPFAM" id="SSF46955">
    <property type="entry name" value="Putative DNA-binding domain"/>
    <property type="match status" value="1"/>
</dbReference>
<evidence type="ECO:0000256" key="1">
    <source>
        <dbReference type="ARBA" id="ARBA00022491"/>
    </source>
</evidence>
<dbReference type="PRINTS" id="PR00040">
    <property type="entry name" value="HTHMERR"/>
</dbReference>
<sequence length="352" mass="40825">MNSPVGSGGMQAGVLAKRAGITVRTLHHYDEIGLLQPSSRTDAGYRLYTSADIIRLQRIQLLKNLGLTLTEIKDLLNGGNNYSIKALVVDNLAAVNQRITTGIDLREKLWRMQELLEQNEEPDTETFLETLELICAYERYFTRDELKKLRFYTRQRATKIRWRQLLEELRVLREKGIPPTDPKSWDLAVRWMEQLEQDTDGNPELLRKITVMAEREEALQTYLGVDNEQITFIQQAFLNHKQAIFKQHLRPSVYSYLADRYPRQMKRWPFLLARIHQMLEEGIPPESEEGLSAAREWESIFVGYAGSDPETQAEIRQVQMSEPELCRGTWLKNETLTFLQKALKALNEEGTN</sequence>
<accession>A0A9X2G462</accession>
<keyword evidence="2" id="KW-0805">Transcription regulation</keyword>
<dbReference type="RefSeq" id="WP_253619500.1">
    <property type="nucleotide sequence ID" value="NZ_JAMZDE010000007.1"/>
</dbReference>
<dbReference type="InterPro" id="IPR047057">
    <property type="entry name" value="MerR_fam"/>
</dbReference>
<dbReference type="GO" id="GO:0003677">
    <property type="term" value="F:DNA binding"/>
    <property type="evidence" value="ECO:0007669"/>
    <property type="project" value="UniProtKB-KW"/>
</dbReference>
<keyword evidence="7" id="KW-1185">Reference proteome</keyword>
<dbReference type="CDD" id="cd01106">
    <property type="entry name" value="HTH_TipAL-Mta"/>
    <property type="match status" value="1"/>
</dbReference>
<organism evidence="6 7">
    <name type="scientific">Idiomarina rhizosphaerae</name>
    <dbReference type="NCBI Taxonomy" id="2961572"/>
    <lineage>
        <taxon>Bacteria</taxon>
        <taxon>Pseudomonadati</taxon>
        <taxon>Pseudomonadota</taxon>
        <taxon>Gammaproteobacteria</taxon>
        <taxon>Alteromonadales</taxon>
        <taxon>Idiomarinaceae</taxon>
        <taxon>Idiomarina</taxon>
    </lineage>
</organism>
<name>A0A9X2G462_9GAMM</name>
<dbReference type="EMBL" id="JAMZDE010000007">
    <property type="protein sequence ID" value="MCP1339588.1"/>
    <property type="molecule type" value="Genomic_DNA"/>
</dbReference>
<evidence type="ECO:0000313" key="7">
    <source>
        <dbReference type="Proteomes" id="UP001139474"/>
    </source>
</evidence>
<reference evidence="6" key="1">
    <citation type="submission" date="2022-06" db="EMBL/GenBank/DDBJ databases">
        <title>Idiomarina rhizosphaerae M1R2S28.</title>
        <authorList>
            <person name="Sun J.-Q."/>
            <person name="Li L.-F."/>
        </authorList>
    </citation>
    <scope>NUCLEOTIDE SEQUENCE</scope>
    <source>
        <strain evidence="6">M1R2S28</strain>
    </source>
</reference>
<dbReference type="AlphaFoldDB" id="A0A9X2G462"/>